<accession>A0A3N6REU0</accession>
<evidence type="ECO:0000256" key="6">
    <source>
        <dbReference type="ARBA" id="ARBA00022692"/>
    </source>
</evidence>
<evidence type="ECO:0000313" key="10">
    <source>
        <dbReference type="EMBL" id="RQH27505.1"/>
    </source>
</evidence>
<evidence type="ECO:0000256" key="8">
    <source>
        <dbReference type="ARBA" id="ARBA00023136"/>
    </source>
</evidence>
<gene>
    <name evidence="9" type="primary">cobD</name>
    <name evidence="10" type="ORF">D5R40_27345</name>
</gene>
<dbReference type="PANTHER" id="PTHR34308">
    <property type="entry name" value="COBALAMIN BIOSYNTHESIS PROTEIN CBIB"/>
    <property type="match status" value="1"/>
</dbReference>
<feature type="transmembrane region" description="Helical" evidence="9">
    <location>
        <begin position="58"/>
        <end position="83"/>
    </location>
</feature>
<keyword evidence="11" id="KW-1185">Reference proteome</keyword>
<dbReference type="GO" id="GO:0005886">
    <property type="term" value="C:plasma membrane"/>
    <property type="evidence" value="ECO:0007669"/>
    <property type="project" value="UniProtKB-SubCell"/>
</dbReference>
<evidence type="ECO:0000256" key="1">
    <source>
        <dbReference type="ARBA" id="ARBA00004651"/>
    </source>
</evidence>
<organism evidence="10 11">
    <name type="scientific">Okeania hirsuta</name>
    <dbReference type="NCBI Taxonomy" id="1458930"/>
    <lineage>
        <taxon>Bacteria</taxon>
        <taxon>Bacillati</taxon>
        <taxon>Cyanobacteriota</taxon>
        <taxon>Cyanophyceae</taxon>
        <taxon>Oscillatoriophycideae</taxon>
        <taxon>Oscillatoriales</taxon>
        <taxon>Microcoleaceae</taxon>
        <taxon>Okeania</taxon>
    </lineage>
</organism>
<dbReference type="Proteomes" id="UP000269154">
    <property type="component" value="Unassembled WGS sequence"/>
</dbReference>
<evidence type="ECO:0000313" key="11">
    <source>
        <dbReference type="Proteomes" id="UP000269154"/>
    </source>
</evidence>
<dbReference type="UniPathway" id="UPA00148"/>
<evidence type="ECO:0000256" key="2">
    <source>
        <dbReference type="ARBA" id="ARBA00004953"/>
    </source>
</evidence>
<dbReference type="InterPro" id="IPR004485">
    <property type="entry name" value="Cobalamin_biosynth_CobD/CbiB"/>
</dbReference>
<evidence type="ECO:0000256" key="9">
    <source>
        <dbReference type="HAMAP-Rule" id="MF_00024"/>
    </source>
</evidence>
<proteinExistence type="inferred from homology"/>
<keyword evidence="8 9" id="KW-0472">Membrane</keyword>
<dbReference type="EMBL" id="RCBY01000248">
    <property type="protein sequence ID" value="RQH27505.1"/>
    <property type="molecule type" value="Genomic_DNA"/>
</dbReference>
<comment type="caution">
    <text evidence="9">Lacks conserved residue(s) required for the propagation of feature annotation.</text>
</comment>
<feature type="transmembrane region" description="Helical" evidence="9">
    <location>
        <begin position="315"/>
        <end position="336"/>
    </location>
</feature>
<dbReference type="Pfam" id="PF03186">
    <property type="entry name" value="CobD_Cbib"/>
    <property type="match status" value="1"/>
</dbReference>
<comment type="pathway">
    <text evidence="2 9">Cofactor biosynthesis; adenosylcobalamin biosynthesis.</text>
</comment>
<keyword evidence="4 9" id="KW-1003">Cell membrane</keyword>
<reference evidence="10 11" key="1">
    <citation type="journal article" date="2018" name="ACS Chem. Biol.">
        <title>Ketoreductase domain dysfunction expands chemodiversity: malyngamide biosynthesis in the cyanobacterium Okeania hirsuta.</title>
        <authorList>
            <person name="Moss N.A."/>
            <person name="Leao T."/>
            <person name="Rankin M."/>
            <person name="McCullough T.M."/>
            <person name="Qu P."/>
            <person name="Korobeynikov A."/>
            <person name="Smith J.L."/>
            <person name="Gerwick L."/>
            <person name="Gerwick W.H."/>
        </authorList>
    </citation>
    <scope>NUCLEOTIDE SEQUENCE [LARGE SCALE GENOMIC DNA]</scope>
    <source>
        <strain evidence="10 11">PAB10Feb10-1</strain>
    </source>
</reference>
<feature type="transmembrane region" description="Helical" evidence="9">
    <location>
        <begin position="95"/>
        <end position="114"/>
    </location>
</feature>
<evidence type="ECO:0000256" key="5">
    <source>
        <dbReference type="ARBA" id="ARBA00022573"/>
    </source>
</evidence>
<dbReference type="NCBIfam" id="TIGR00380">
    <property type="entry name" value="cobal_cbiB"/>
    <property type="match status" value="1"/>
</dbReference>
<comment type="function">
    <text evidence="9">Converts cobyric acid to cobinamide by the addition of aminopropanol on the F carboxylic group.</text>
</comment>
<dbReference type="HAMAP" id="MF_00024">
    <property type="entry name" value="CobD_CbiB"/>
    <property type="match status" value="1"/>
</dbReference>
<evidence type="ECO:0000256" key="4">
    <source>
        <dbReference type="ARBA" id="ARBA00022475"/>
    </source>
</evidence>
<comment type="subcellular location">
    <subcellularLocation>
        <location evidence="1 9">Cell membrane</location>
        <topology evidence="1 9">Multi-pass membrane protein</topology>
    </subcellularLocation>
</comment>
<feature type="transmembrane region" description="Helical" evidence="9">
    <location>
        <begin position="173"/>
        <end position="194"/>
    </location>
</feature>
<dbReference type="GO" id="GO:0009236">
    <property type="term" value="P:cobalamin biosynthetic process"/>
    <property type="evidence" value="ECO:0007669"/>
    <property type="project" value="UniProtKB-UniRule"/>
</dbReference>
<evidence type="ECO:0000256" key="3">
    <source>
        <dbReference type="ARBA" id="ARBA00006263"/>
    </source>
</evidence>
<dbReference type="GO" id="GO:0015420">
    <property type="term" value="F:ABC-type vitamin B12 transporter activity"/>
    <property type="evidence" value="ECO:0007669"/>
    <property type="project" value="UniProtKB-UniRule"/>
</dbReference>
<dbReference type="PANTHER" id="PTHR34308:SF1">
    <property type="entry name" value="COBALAMIN BIOSYNTHESIS PROTEIN CBIB"/>
    <property type="match status" value="1"/>
</dbReference>
<sequence>MSANYTLIILFIAACLDYLIGDPWDWPHPVKFLGWIITHYTKQIFKLTKPYQDNSHVFILRLSGILLAIALVLGSGIISWLIIQALRINFTQFPLLTVIIESILLASCFAGKSLSMAAKEVLQLVRSDNLIQARQKLSMYVGRDTENLSISEIFRAIFETVTENATDGVIAPLFYALVGAIIPGVGSVPLAFAYKAASTLDSMVGYKEAPYTDIGWFSAKLEDVLTWLPCRLNVLTIALLSGKPLYVWRICQRDAVKDPSPNAGWSECAYAATLGVQVGGTNLYKGVVKHKPLLGDPTYPITPEIIDRALQLTRYCFLIWLGLFFICYIMSGSIGIV</sequence>
<keyword evidence="7 9" id="KW-1133">Transmembrane helix</keyword>
<evidence type="ECO:0000256" key="7">
    <source>
        <dbReference type="ARBA" id="ARBA00022989"/>
    </source>
</evidence>
<keyword evidence="5 9" id="KW-0169">Cobalamin biosynthesis</keyword>
<dbReference type="AlphaFoldDB" id="A0A3N6REU0"/>
<dbReference type="GO" id="GO:0048472">
    <property type="term" value="F:threonine-phosphate decarboxylase activity"/>
    <property type="evidence" value="ECO:0007669"/>
    <property type="project" value="InterPro"/>
</dbReference>
<protein>
    <recommendedName>
        <fullName evidence="9">Cobalamin biosynthesis protein CobD</fullName>
    </recommendedName>
</protein>
<comment type="similarity">
    <text evidence="3 9">Belongs to the CobD/CbiB family.</text>
</comment>
<keyword evidence="6 9" id="KW-0812">Transmembrane</keyword>
<dbReference type="OrthoDB" id="9811967at2"/>
<dbReference type="RefSeq" id="WP_124155469.1">
    <property type="nucleotide sequence ID" value="NZ_CAWOLW010000166.1"/>
</dbReference>
<comment type="caution">
    <text evidence="10">The sequence shown here is derived from an EMBL/GenBank/DDBJ whole genome shotgun (WGS) entry which is preliminary data.</text>
</comment>
<name>A0A3N6REU0_9CYAN</name>